<evidence type="ECO:0000313" key="2">
    <source>
        <dbReference type="Proteomes" id="UP001057452"/>
    </source>
</evidence>
<dbReference type="EMBL" id="CM043801">
    <property type="protein sequence ID" value="KAI4809881.1"/>
    <property type="molecule type" value="Genomic_DNA"/>
</dbReference>
<evidence type="ECO:0000313" key="1">
    <source>
        <dbReference type="EMBL" id="KAI4809881.1"/>
    </source>
</evidence>
<organism evidence="1 2">
    <name type="scientific">Chaenocephalus aceratus</name>
    <name type="common">Blackfin icefish</name>
    <name type="synonym">Chaenichthys aceratus</name>
    <dbReference type="NCBI Taxonomy" id="36190"/>
    <lineage>
        <taxon>Eukaryota</taxon>
        <taxon>Metazoa</taxon>
        <taxon>Chordata</taxon>
        <taxon>Craniata</taxon>
        <taxon>Vertebrata</taxon>
        <taxon>Euteleostomi</taxon>
        <taxon>Actinopterygii</taxon>
        <taxon>Neopterygii</taxon>
        <taxon>Teleostei</taxon>
        <taxon>Neoteleostei</taxon>
        <taxon>Acanthomorphata</taxon>
        <taxon>Eupercaria</taxon>
        <taxon>Perciformes</taxon>
        <taxon>Notothenioidei</taxon>
        <taxon>Channichthyidae</taxon>
        <taxon>Chaenocephalus</taxon>
    </lineage>
</organism>
<dbReference type="Proteomes" id="UP001057452">
    <property type="component" value="Chromosome 17"/>
</dbReference>
<reference evidence="1" key="1">
    <citation type="submission" date="2022-05" db="EMBL/GenBank/DDBJ databases">
        <title>Chromosome-level genome of Chaenocephalus aceratus.</title>
        <authorList>
            <person name="Park H."/>
        </authorList>
    </citation>
    <scope>NUCLEOTIDE SEQUENCE</scope>
    <source>
        <strain evidence="1">KU_202001</strain>
    </source>
</reference>
<protein>
    <submittedName>
        <fullName evidence="1">Uncharacterized protein</fullName>
    </submittedName>
</protein>
<gene>
    <name evidence="1" type="ORF">KUCAC02_018737</name>
</gene>
<name>A0ACB9W9D5_CHAAC</name>
<comment type="caution">
    <text evidence="1">The sequence shown here is derived from an EMBL/GenBank/DDBJ whole genome shotgun (WGS) entry which is preliminary data.</text>
</comment>
<keyword evidence="2" id="KW-1185">Reference proteome</keyword>
<proteinExistence type="predicted"/>
<accession>A0ACB9W9D5</accession>
<sequence length="86" mass="9777">MGVEVETLRPGDGRTFHKRDRLCSCTTFGTLTNGNKFDSSRDRGQPFKFKIGQGQVIRAWDEGVAQVRQRRPSHMSLFMMVHSSFG</sequence>